<dbReference type="EMBL" id="JASTZU010000025">
    <property type="protein sequence ID" value="MDL4840255.1"/>
    <property type="molecule type" value="Genomic_DNA"/>
</dbReference>
<dbReference type="Proteomes" id="UP001235343">
    <property type="component" value="Unassembled WGS sequence"/>
</dbReference>
<evidence type="ECO:0000313" key="2">
    <source>
        <dbReference type="Proteomes" id="UP001235343"/>
    </source>
</evidence>
<reference evidence="1 2" key="1">
    <citation type="submission" date="2023-06" db="EMBL/GenBank/DDBJ databases">
        <title>Aquibacillus rhizosphaerae LR5S19.</title>
        <authorList>
            <person name="Sun J.-Q."/>
        </authorList>
    </citation>
    <scope>NUCLEOTIDE SEQUENCE [LARGE SCALE GENOMIC DNA]</scope>
    <source>
        <strain evidence="1 2">LR5S19</strain>
    </source>
</reference>
<protein>
    <submittedName>
        <fullName evidence="1">Uncharacterized protein</fullName>
    </submittedName>
</protein>
<organism evidence="1 2">
    <name type="scientific">Aquibacillus rhizosphaerae</name>
    <dbReference type="NCBI Taxonomy" id="3051431"/>
    <lineage>
        <taxon>Bacteria</taxon>
        <taxon>Bacillati</taxon>
        <taxon>Bacillota</taxon>
        <taxon>Bacilli</taxon>
        <taxon>Bacillales</taxon>
        <taxon>Bacillaceae</taxon>
        <taxon>Aquibacillus</taxon>
    </lineage>
</organism>
<proteinExistence type="predicted"/>
<comment type="caution">
    <text evidence="1">The sequence shown here is derived from an EMBL/GenBank/DDBJ whole genome shotgun (WGS) entry which is preliminary data.</text>
</comment>
<keyword evidence="2" id="KW-1185">Reference proteome</keyword>
<dbReference type="RefSeq" id="WP_285931275.1">
    <property type="nucleotide sequence ID" value="NZ_JASTZU010000025.1"/>
</dbReference>
<sequence>MDKKERKPSEEYFDHYVSKDNKKETADADELTRFYSKNGTIPIDVSKFDK</sequence>
<evidence type="ECO:0000313" key="1">
    <source>
        <dbReference type="EMBL" id="MDL4840255.1"/>
    </source>
</evidence>
<gene>
    <name evidence="1" type="ORF">QQS35_07265</name>
</gene>
<accession>A0ABT7L314</accession>
<name>A0ABT7L314_9BACI</name>